<dbReference type="GO" id="GO:0030833">
    <property type="term" value="P:regulation of actin filament polymerization"/>
    <property type="evidence" value="ECO:0007669"/>
    <property type="project" value="InterPro"/>
</dbReference>
<dbReference type="InterPro" id="IPR008081">
    <property type="entry name" value="Cytoplasmic_FMR1-int"/>
</dbReference>
<reference evidence="1 2" key="1">
    <citation type="submission" date="2020-08" db="EMBL/GenBank/DDBJ databases">
        <title>Plant Genome Project.</title>
        <authorList>
            <person name="Zhang R.-G."/>
        </authorList>
    </citation>
    <scope>NUCLEOTIDE SEQUENCE [LARGE SCALE GENOMIC DNA]</scope>
    <source>
        <tissue evidence="1">Rhizome</tissue>
    </source>
</reference>
<protein>
    <submittedName>
        <fullName evidence="1">Uncharacterized protein</fullName>
    </submittedName>
</protein>
<organism evidence="1 2">
    <name type="scientific">Zingiber officinale</name>
    <name type="common">Ginger</name>
    <name type="synonym">Amomum zingiber</name>
    <dbReference type="NCBI Taxonomy" id="94328"/>
    <lineage>
        <taxon>Eukaryota</taxon>
        <taxon>Viridiplantae</taxon>
        <taxon>Streptophyta</taxon>
        <taxon>Embryophyta</taxon>
        <taxon>Tracheophyta</taxon>
        <taxon>Spermatophyta</taxon>
        <taxon>Magnoliopsida</taxon>
        <taxon>Liliopsida</taxon>
        <taxon>Zingiberales</taxon>
        <taxon>Zingiberaceae</taxon>
        <taxon>Zingiber</taxon>
    </lineage>
</organism>
<dbReference type="AlphaFoldDB" id="A0A8J5EL16"/>
<dbReference type="GO" id="GO:0031267">
    <property type="term" value="F:small GTPase binding"/>
    <property type="evidence" value="ECO:0007669"/>
    <property type="project" value="InterPro"/>
</dbReference>
<dbReference type="EMBL" id="JACMSC010000098">
    <property type="protein sequence ID" value="KAG6466978.1"/>
    <property type="molecule type" value="Genomic_DNA"/>
</dbReference>
<proteinExistence type="predicted"/>
<dbReference type="Proteomes" id="UP000734854">
    <property type="component" value="Unassembled WGS sequence"/>
</dbReference>
<keyword evidence="2" id="KW-1185">Reference proteome</keyword>
<gene>
    <name evidence="1" type="ORF">ZIOFF_075219</name>
</gene>
<accession>A0A8J5EL16</accession>
<dbReference type="Pfam" id="PF05994">
    <property type="entry name" value="FragX_IP"/>
    <property type="match status" value="1"/>
</dbReference>
<sequence length="294" mass="32905">MFMCMYASLSAGCQKFIHEQLTWGARSELKTEVLHGLKEIGSALYWLSLLDIVLVGNISYAPFDMLAMAHFGVQGHHHSCHHDYGACHGQAMVRSGHPWYVRGRFVLNLHHPFPLEVKCLETITMECAMVRQWHTLESKAITTVVTTTMERAMVRPWRVLVIHGFPNPSALVRFTRPFLSWIPNPLCFGTCQNDDGCAPCTRVCHLILRYLALEVVVSTILEAFAVLQTASCSTAATTDTASFLGISKLISFRAYFARKALVIAAKYFIGSALRTSQRIFGLKPSKKCLNFSCN</sequence>
<evidence type="ECO:0000313" key="2">
    <source>
        <dbReference type="Proteomes" id="UP000734854"/>
    </source>
</evidence>
<comment type="caution">
    <text evidence="1">The sequence shown here is derived from an EMBL/GenBank/DDBJ whole genome shotgun (WGS) entry which is preliminary data.</text>
</comment>
<evidence type="ECO:0000313" key="1">
    <source>
        <dbReference type="EMBL" id="KAG6466978.1"/>
    </source>
</evidence>
<name>A0A8J5EL16_ZINOF</name>